<accession>A0A7Z8G4M3</accession>
<dbReference type="CDD" id="cd00038">
    <property type="entry name" value="CAP_ED"/>
    <property type="match status" value="1"/>
</dbReference>
<gene>
    <name evidence="2" type="ORF">CKN69_05580</name>
</gene>
<name>A0A7Z8G4M3_CARDV</name>
<sequence>MKRLPSKKGPIDAIITFLKQVPSYEESVQKHSIKKDTCLLKQDSQKQTVFVVLDGYLAVEVHKQDENTQITTFVTPFDFVGIRSFAQSVHYDEQKKIKISALTNAEILVIDKEFLLTALSMHPTLTDLLLGIVAEIFQRHYAIMDIVAKKPTERLKNALLFLGREMGTYQDEEIILPDFLSQTLLAKFCRTSQANVSKEFKILLEEQFIKNSKKPIILKNTP</sequence>
<dbReference type="Pfam" id="PF00027">
    <property type="entry name" value="cNMP_binding"/>
    <property type="match status" value="1"/>
</dbReference>
<proteinExistence type="predicted"/>
<dbReference type="SUPFAM" id="SSF51206">
    <property type="entry name" value="cAMP-binding domain-like"/>
    <property type="match status" value="1"/>
</dbReference>
<reference evidence="2 3" key="1">
    <citation type="journal article" date="2018" name="Int. J. Food Microbiol.">
        <title>Growth of Carnobacterium spp. isolated from chilled vacuum-packaged meat under relevant acidic conditions.</title>
        <authorList>
            <person name="Zhang P."/>
            <person name="Badoni M."/>
            <person name="Ganzle M."/>
            <person name="Yang X."/>
        </authorList>
    </citation>
    <scope>NUCLEOTIDE SEQUENCE [LARGE SCALE GENOMIC DNA]</scope>
    <source>
        <strain evidence="2 3">B2</strain>
    </source>
</reference>
<protein>
    <recommendedName>
        <fullName evidence="1">Cyclic nucleotide-binding domain-containing protein</fullName>
    </recommendedName>
</protein>
<dbReference type="EMBL" id="NRPP01000010">
    <property type="protein sequence ID" value="TFJ27320.1"/>
    <property type="molecule type" value="Genomic_DNA"/>
</dbReference>
<dbReference type="Gene3D" id="2.60.120.10">
    <property type="entry name" value="Jelly Rolls"/>
    <property type="match status" value="1"/>
</dbReference>
<comment type="caution">
    <text evidence="2">The sequence shown here is derived from an EMBL/GenBank/DDBJ whole genome shotgun (WGS) entry which is preliminary data.</text>
</comment>
<dbReference type="RefSeq" id="WP_135025914.1">
    <property type="nucleotide sequence ID" value="NZ_JBFUWK010000004.1"/>
</dbReference>
<dbReference type="InterPro" id="IPR000595">
    <property type="entry name" value="cNMP-bd_dom"/>
</dbReference>
<feature type="domain" description="Cyclic nucleotide-binding" evidence="1">
    <location>
        <begin position="39"/>
        <end position="119"/>
    </location>
</feature>
<organism evidence="2 3">
    <name type="scientific">Carnobacterium divergens</name>
    <name type="common">Lactobacillus divergens</name>
    <dbReference type="NCBI Taxonomy" id="2748"/>
    <lineage>
        <taxon>Bacteria</taxon>
        <taxon>Bacillati</taxon>
        <taxon>Bacillota</taxon>
        <taxon>Bacilli</taxon>
        <taxon>Lactobacillales</taxon>
        <taxon>Carnobacteriaceae</taxon>
        <taxon>Carnobacterium</taxon>
    </lineage>
</organism>
<evidence type="ECO:0000313" key="3">
    <source>
        <dbReference type="Proteomes" id="UP000297938"/>
    </source>
</evidence>
<dbReference type="SUPFAM" id="SSF46785">
    <property type="entry name" value="Winged helix' DNA-binding domain"/>
    <property type="match status" value="1"/>
</dbReference>
<dbReference type="InterPro" id="IPR018490">
    <property type="entry name" value="cNMP-bd_dom_sf"/>
</dbReference>
<dbReference type="InterPro" id="IPR014710">
    <property type="entry name" value="RmlC-like_jellyroll"/>
</dbReference>
<dbReference type="Proteomes" id="UP000297938">
    <property type="component" value="Unassembled WGS sequence"/>
</dbReference>
<evidence type="ECO:0000313" key="2">
    <source>
        <dbReference type="EMBL" id="TFJ27320.1"/>
    </source>
</evidence>
<evidence type="ECO:0000259" key="1">
    <source>
        <dbReference type="PROSITE" id="PS50042"/>
    </source>
</evidence>
<dbReference type="PROSITE" id="PS50042">
    <property type="entry name" value="CNMP_BINDING_3"/>
    <property type="match status" value="1"/>
</dbReference>
<dbReference type="InterPro" id="IPR036390">
    <property type="entry name" value="WH_DNA-bd_sf"/>
</dbReference>
<dbReference type="AlphaFoldDB" id="A0A7Z8G4M3"/>